<proteinExistence type="predicted"/>
<name>A0A1G2ML15_9BACT</name>
<feature type="transmembrane region" description="Helical" evidence="1">
    <location>
        <begin position="54"/>
        <end position="71"/>
    </location>
</feature>
<evidence type="ECO:0000313" key="3">
    <source>
        <dbReference type="Proteomes" id="UP000178413"/>
    </source>
</evidence>
<dbReference type="AlphaFoldDB" id="A0A1G2ML15"/>
<feature type="transmembrane region" description="Helical" evidence="1">
    <location>
        <begin position="14"/>
        <end position="34"/>
    </location>
</feature>
<dbReference type="Proteomes" id="UP000178413">
    <property type="component" value="Unassembled WGS sequence"/>
</dbReference>
<protein>
    <submittedName>
        <fullName evidence="2">Uncharacterized protein</fullName>
    </submittedName>
</protein>
<sequence>MPSRKVAPSNGKPLFWLAGATKIGAILGGSNYIAGKAKGMFAGLRRNYLMKITLRIIVDIILAIAIIQGWWFVALPLALFGVWYFQYFLEIIFAGLAYDSLFGCTACINIVDHLGFIIGCSISIGFYLIKNIVR</sequence>
<comment type="caution">
    <text evidence="2">The sequence shown here is derived from an EMBL/GenBank/DDBJ whole genome shotgun (WGS) entry which is preliminary data.</text>
</comment>
<dbReference type="EMBL" id="MHRM01000017">
    <property type="protein sequence ID" value="OHA23859.1"/>
    <property type="molecule type" value="Genomic_DNA"/>
</dbReference>
<feature type="transmembrane region" description="Helical" evidence="1">
    <location>
        <begin position="110"/>
        <end position="129"/>
    </location>
</feature>
<accession>A0A1G2ML15</accession>
<gene>
    <name evidence="2" type="ORF">A3D50_00880</name>
</gene>
<evidence type="ECO:0000256" key="1">
    <source>
        <dbReference type="SAM" id="Phobius"/>
    </source>
</evidence>
<evidence type="ECO:0000313" key="2">
    <source>
        <dbReference type="EMBL" id="OHA23859.1"/>
    </source>
</evidence>
<reference evidence="2 3" key="1">
    <citation type="journal article" date="2016" name="Nat. Commun.">
        <title>Thousands of microbial genomes shed light on interconnected biogeochemical processes in an aquifer system.</title>
        <authorList>
            <person name="Anantharaman K."/>
            <person name="Brown C.T."/>
            <person name="Hug L.A."/>
            <person name="Sharon I."/>
            <person name="Castelle C.J."/>
            <person name="Probst A.J."/>
            <person name="Thomas B.C."/>
            <person name="Singh A."/>
            <person name="Wilkins M.J."/>
            <person name="Karaoz U."/>
            <person name="Brodie E.L."/>
            <person name="Williams K.H."/>
            <person name="Hubbard S.S."/>
            <person name="Banfield J.F."/>
        </authorList>
    </citation>
    <scope>NUCLEOTIDE SEQUENCE [LARGE SCALE GENOMIC DNA]</scope>
</reference>
<keyword evidence="1" id="KW-0472">Membrane</keyword>
<keyword evidence="1" id="KW-0812">Transmembrane</keyword>
<organism evidence="2 3">
    <name type="scientific">Candidatus Taylorbacteria bacterium RIFCSPHIGHO2_02_FULL_44_12</name>
    <dbReference type="NCBI Taxonomy" id="1802308"/>
    <lineage>
        <taxon>Bacteria</taxon>
        <taxon>Candidatus Tayloriibacteriota</taxon>
    </lineage>
</organism>
<dbReference type="STRING" id="1802308.A3D50_00880"/>
<keyword evidence="1" id="KW-1133">Transmembrane helix</keyword>